<evidence type="ECO:0000313" key="4">
    <source>
        <dbReference type="EMBL" id="KAF2137407.1"/>
    </source>
</evidence>
<evidence type="ECO:0000256" key="1">
    <source>
        <dbReference type="ARBA" id="ARBA00022737"/>
    </source>
</evidence>
<dbReference type="InterPro" id="IPR056693">
    <property type="entry name" value="DUF7791"/>
</dbReference>
<feature type="domain" description="DUF7791" evidence="3">
    <location>
        <begin position="518"/>
        <end position="640"/>
    </location>
</feature>
<feature type="domain" description="Nephrocystin 3-like N-terminal" evidence="2">
    <location>
        <begin position="278"/>
        <end position="367"/>
    </location>
</feature>
<gene>
    <name evidence="4" type="ORF">K452DRAFT_301992</name>
</gene>
<dbReference type="Gene3D" id="3.40.50.300">
    <property type="entry name" value="P-loop containing nucleotide triphosphate hydrolases"/>
    <property type="match status" value="1"/>
</dbReference>
<accession>A0A6A6B322</accession>
<reference evidence="4" key="1">
    <citation type="journal article" date="2020" name="Stud. Mycol.">
        <title>101 Dothideomycetes genomes: a test case for predicting lifestyles and emergence of pathogens.</title>
        <authorList>
            <person name="Haridas S."/>
            <person name="Albert R."/>
            <person name="Binder M."/>
            <person name="Bloem J."/>
            <person name="Labutti K."/>
            <person name="Salamov A."/>
            <person name="Andreopoulos B."/>
            <person name="Baker S."/>
            <person name="Barry K."/>
            <person name="Bills G."/>
            <person name="Bluhm B."/>
            <person name="Cannon C."/>
            <person name="Castanera R."/>
            <person name="Culley D."/>
            <person name="Daum C."/>
            <person name="Ezra D."/>
            <person name="Gonzalez J."/>
            <person name="Henrissat B."/>
            <person name="Kuo A."/>
            <person name="Liang C."/>
            <person name="Lipzen A."/>
            <person name="Lutzoni F."/>
            <person name="Magnuson J."/>
            <person name="Mondo S."/>
            <person name="Nolan M."/>
            <person name="Ohm R."/>
            <person name="Pangilinan J."/>
            <person name="Park H.-J."/>
            <person name="Ramirez L."/>
            <person name="Alfaro M."/>
            <person name="Sun H."/>
            <person name="Tritt A."/>
            <person name="Yoshinaga Y."/>
            <person name="Zwiers L.-H."/>
            <person name="Turgeon B."/>
            <person name="Goodwin S."/>
            <person name="Spatafora J."/>
            <person name="Crous P."/>
            <person name="Grigoriev I."/>
        </authorList>
    </citation>
    <scope>NUCLEOTIDE SEQUENCE</scope>
    <source>
        <strain evidence="4">CBS 121167</strain>
    </source>
</reference>
<dbReference type="Pfam" id="PF25053">
    <property type="entry name" value="DUF7791"/>
    <property type="match status" value="1"/>
</dbReference>
<dbReference type="AlphaFoldDB" id="A0A6A6B322"/>
<dbReference type="RefSeq" id="XP_033393123.1">
    <property type="nucleotide sequence ID" value="XM_033542519.1"/>
</dbReference>
<name>A0A6A6B322_9PEZI</name>
<dbReference type="PANTHER" id="PTHR10039">
    <property type="entry name" value="AMELOGENIN"/>
    <property type="match status" value="1"/>
</dbReference>
<dbReference type="InterPro" id="IPR027417">
    <property type="entry name" value="P-loop_NTPase"/>
</dbReference>
<protein>
    <recommendedName>
        <fullName evidence="6">NACHT domain-containing protein</fullName>
    </recommendedName>
</protein>
<dbReference type="Proteomes" id="UP000799438">
    <property type="component" value="Unassembled WGS sequence"/>
</dbReference>
<keyword evidence="1" id="KW-0677">Repeat</keyword>
<dbReference type="EMBL" id="ML995503">
    <property type="protein sequence ID" value="KAF2137407.1"/>
    <property type="molecule type" value="Genomic_DNA"/>
</dbReference>
<evidence type="ECO:0000259" key="2">
    <source>
        <dbReference type="Pfam" id="PF24883"/>
    </source>
</evidence>
<dbReference type="Pfam" id="PF24883">
    <property type="entry name" value="NPHP3_N"/>
    <property type="match status" value="1"/>
</dbReference>
<evidence type="ECO:0000313" key="5">
    <source>
        <dbReference type="Proteomes" id="UP000799438"/>
    </source>
</evidence>
<dbReference type="PANTHER" id="PTHR10039:SF5">
    <property type="entry name" value="NACHT DOMAIN-CONTAINING PROTEIN"/>
    <property type="match status" value="1"/>
</dbReference>
<proteinExistence type="predicted"/>
<dbReference type="GeneID" id="54300016"/>
<keyword evidence="5" id="KW-1185">Reference proteome</keyword>
<dbReference type="InterPro" id="IPR056884">
    <property type="entry name" value="NPHP3-like_N"/>
</dbReference>
<organism evidence="4 5">
    <name type="scientific">Aplosporella prunicola CBS 121167</name>
    <dbReference type="NCBI Taxonomy" id="1176127"/>
    <lineage>
        <taxon>Eukaryota</taxon>
        <taxon>Fungi</taxon>
        <taxon>Dikarya</taxon>
        <taxon>Ascomycota</taxon>
        <taxon>Pezizomycotina</taxon>
        <taxon>Dothideomycetes</taxon>
        <taxon>Dothideomycetes incertae sedis</taxon>
        <taxon>Botryosphaeriales</taxon>
        <taxon>Aplosporellaceae</taxon>
        <taxon>Aplosporella</taxon>
    </lineage>
</organism>
<evidence type="ECO:0000259" key="3">
    <source>
        <dbReference type="Pfam" id="PF25053"/>
    </source>
</evidence>
<dbReference type="SUPFAM" id="SSF52540">
    <property type="entry name" value="P-loop containing nucleoside triphosphate hydrolases"/>
    <property type="match status" value="1"/>
</dbReference>
<dbReference type="OrthoDB" id="443402at2759"/>
<evidence type="ECO:0008006" key="6">
    <source>
        <dbReference type="Google" id="ProtNLM"/>
    </source>
</evidence>
<sequence length="655" mass="73924">MEAFAFAVNIIKVIDWGRKGVLICHDIFESGEIKPTQVIDWSRKAMPVYNDIFKSGKSNPTQREVIMALKNATDSLQESLSSQPEPLQSYEQKLLDIAQLCKNAATNLLKKLGNADGHSKMTRAMTALLKKSAIEKLDDDLASCQRALETQLLLDLRNNHDLTALRTDQAFDNLDAKVQNIILKLEDGKTKLSQILDNHTKIITKMDSQHAEAMVKMNRLEARSGSLQASAEEDHQKAVLASLFFPEITSRREQISEVYPDTYEWVFKITDRNSAYAKNPNLLQWLKNGNGIYWISGKVGSGKSTLIKYITEHPENKAAQASWAGPANMFIATHFFWSQGVTLQRSQEGFLRTILYQILKSTPNLMAFLDRPLKLCIFADGLDEYMGDPTELVKLLYHISSGANLKCVIGSRPWAAFRKILEASPQIRLQELTEPDILSFVSGKIRTAATQALLSEQQTITLTSTMLRKAEGVFLWVSLATASVLEGILNGDDFDELQSRVDELPIQLSELYRRILLRIDERYRLEAMRIFQILLLDNSNPALTASVLTLSLMDFGMEKKKSPTPNLQDDEDYKALLRDCNRTLVQLQQRCGGLLQFESLFSNNKHLYSNKIPENIISLAIAEHMNVRFLHKTVFDSFRESPQALELTGSHPQGP</sequence>